<evidence type="ECO:0000256" key="4">
    <source>
        <dbReference type="SAM" id="Phobius"/>
    </source>
</evidence>
<dbReference type="SMART" id="SM00267">
    <property type="entry name" value="GGDEF"/>
    <property type="match status" value="1"/>
</dbReference>
<dbReference type="NCBIfam" id="TIGR00254">
    <property type="entry name" value="GGDEF"/>
    <property type="match status" value="1"/>
</dbReference>
<feature type="compositionally biased region" description="Basic and acidic residues" evidence="3">
    <location>
        <begin position="331"/>
        <end position="344"/>
    </location>
</feature>
<comment type="catalytic activity">
    <reaction evidence="2">
        <text>2 GTP = 3',3'-c-di-GMP + 2 diphosphate</text>
        <dbReference type="Rhea" id="RHEA:24898"/>
        <dbReference type="ChEBI" id="CHEBI:33019"/>
        <dbReference type="ChEBI" id="CHEBI:37565"/>
        <dbReference type="ChEBI" id="CHEBI:58805"/>
        <dbReference type="EC" id="2.7.7.65"/>
    </reaction>
</comment>
<gene>
    <name evidence="6" type="ORF">ACFOM9_04225</name>
</gene>
<dbReference type="EMBL" id="JBHRYF010000001">
    <property type="protein sequence ID" value="MFC3659287.1"/>
    <property type="molecule type" value="Genomic_DNA"/>
</dbReference>
<keyword evidence="4" id="KW-1133">Transmembrane helix</keyword>
<keyword evidence="4" id="KW-0472">Membrane</keyword>
<dbReference type="InterPro" id="IPR050469">
    <property type="entry name" value="Diguanylate_Cyclase"/>
</dbReference>
<dbReference type="GO" id="GO:0052621">
    <property type="term" value="F:diguanylate cyclase activity"/>
    <property type="evidence" value="ECO:0007669"/>
    <property type="project" value="UniProtKB-EC"/>
</dbReference>
<dbReference type="InterPro" id="IPR000160">
    <property type="entry name" value="GGDEF_dom"/>
</dbReference>
<dbReference type="InterPro" id="IPR029787">
    <property type="entry name" value="Nucleotide_cyclase"/>
</dbReference>
<accession>A0ABV7USJ3</accession>
<reference evidence="7" key="1">
    <citation type="journal article" date="2019" name="Int. J. Syst. Evol. Microbiol.">
        <title>The Global Catalogue of Microorganisms (GCM) 10K type strain sequencing project: providing services to taxonomists for standard genome sequencing and annotation.</title>
        <authorList>
            <consortium name="The Broad Institute Genomics Platform"/>
            <consortium name="The Broad Institute Genome Sequencing Center for Infectious Disease"/>
            <person name="Wu L."/>
            <person name="Ma J."/>
        </authorList>
    </citation>
    <scope>NUCLEOTIDE SEQUENCE [LARGE SCALE GENOMIC DNA]</scope>
    <source>
        <strain evidence="7">KCTC 42211</strain>
    </source>
</reference>
<protein>
    <recommendedName>
        <fullName evidence="1">diguanylate cyclase</fullName>
        <ecNumber evidence="1">2.7.7.65</ecNumber>
    </recommendedName>
</protein>
<evidence type="ECO:0000256" key="3">
    <source>
        <dbReference type="SAM" id="MobiDB-lite"/>
    </source>
</evidence>
<organism evidence="6 7">
    <name type="scientific">Luteimonas notoginsengisoli</name>
    <dbReference type="NCBI Taxonomy" id="1578200"/>
    <lineage>
        <taxon>Bacteria</taxon>
        <taxon>Pseudomonadati</taxon>
        <taxon>Pseudomonadota</taxon>
        <taxon>Gammaproteobacteria</taxon>
        <taxon>Lysobacterales</taxon>
        <taxon>Lysobacteraceae</taxon>
        <taxon>Luteimonas</taxon>
    </lineage>
</organism>
<dbReference type="Pfam" id="PF00990">
    <property type="entry name" value="GGDEF"/>
    <property type="match status" value="1"/>
</dbReference>
<feature type="domain" description="GGDEF" evidence="5">
    <location>
        <begin position="197"/>
        <end position="326"/>
    </location>
</feature>
<dbReference type="EC" id="2.7.7.65" evidence="1"/>
<evidence type="ECO:0000313" key="7">
    <source>
        <dbReference type="Proteomes" id="UP001595724"/>
    </source>
</evidence>
<dbReference type="PANTHER" id="PTHR45138:SF9">
    <property type="entry name" value="DIGUANYLATE CYCLASE DGCM-RELATED"/>
    <property type="match status" value="1"/>
</dbReference>
<keyword evidence="7" id="KW-1185">Reference proteome</keyword>
<name>A0ABV7USJ3_9GAMM</name>
<dbReference type="PROSITE" id="PS50887">
    <property type="entry name" value="GGDEF"/>
    <property type="match status" value="1"/>
</dbReference>
<evidence type="ECO:0000313" key="6">
    <source>
        <dbReference type="EMBL" id="MFC3659287.1"/>
    </source>
</evidence>
<dbReference type="SUPFAM" id="SSF55073">
    <property type="entry name" value="Nucleotide cyclase"/>
    <property type="match status" value="1"/>
</dbReference>
<comment type="caution">
    <text evidence="6">The sequence shown here is derived from an EMBL/GenBank/DDBJ whole genome shotgun (WGS) entry which is preliminary data.</text>
</comment>
<dbReference type="Gene3D" id="3.30.70.270">
    <property type="match status" value="1"/>
</dbReference>
<feature type="transmembrane region" description="Helical" evidence="4">
    <location>
        <begin position="12"/>
        <end position="34"/>
    </location>
</feature>
<evidence type="ECO:0000256" key="2">
    <source>
        <dbReference type="ARBA" id="ARBA00034247"/>
    </source>
</evidence>
<dbReference type="InterPro" id="IPR043128">
    <property type="entry name" value="Rev_trsase/Diguanyl_cyclase"/>
</dbReference>
<dbReference type="PANTHER" id="PTHR45138">
    <property type="entry name" value="REGULATORY COMPONENTS OF SENSORY TRANSDUCTION SYSTEM"/>
    <property type="match status" value="1"/>
</dbReference>
<feature type="region of interest" description="Disordered" evidence="3">
    <location>
        <begin position="324"/>
        <end position="344"/>
    </location>
</feature>
<keyword evidence="4" id="KW-0812">Transmembrane</keyword>
<evidence type="ECO:0000256" key="1">
    <source>
        <dbReference type="ARBA" id="ARBA00012528"/>
    </source>
</evidence>
<feature type="transmembrane region" description="Helical" evidence="4">
    <location>
        <begin position="40"/>
        <end position="57"/>
    </location>
</feature>
<sequence length="344" mass="37306">MRGNLKDADFKMALIVAFGAFVVIGVTPFAIYRFAAGQRLIGILDLAIVTTIGFGVLRAWRTGRSERTALLMAAMCSIGCVLVAYLGGLAGVLWVYPVLLANFLLVPRLHAAVLSALVIGSVAMLDSVLATLLHKAMFSVTTVEVSLFAYVFAWRSESQRTQLEAVAAHDPLTGASNRRNMAAELKAAMADSERERAPVGLLVFDLDHFKAINDSFGHEAGDRVLVQVAELVRRHTRKQDRFFRLGGEEFGLLVPGADTTVLRRIAETLRSRVESEVRCGERVVTMSVGLASYCPGESAGSWQRRADLAMYQAKREGRNRVVVDAGSKHAAARETKAPGDAAKS</sequence>
<dbReference type="CDD" id="cd01949">
    <property type="entry name" value="GGDEF"/>
    <property type="match status" value="1"/>
</dbReference>
<proteinExistence type="predicted"/>
<feature type="transmembrane region" description="Helical" evidence="4">
    <location>
        <begin position="69"/>
        <end position="96"/>
    </location>
</feature>
<keyword evidence="6" id="KW-0548">Nucleotidyltransferase</keyword>
<feature type="transmembrane region" description="Helical" evidence="4">
    <location>
        <begin position="108"/>
        <end position="129"/>
    </location>
</feature>
<dbReference type="Proteomes" id="UP001595724">
    <property type="component" value="Unassembled WGS sequence"/>
</dbReference>
<keyword evidence="6" id="KW-0808">Transferase</keyword>
<evidence type="ECO:0000259" key="5">
    <source>
        <dbReference type="PROSITE" id="PS50887"/>
    </source>
</evidence>
<dbReference type="RefSeq" id="WP_386706465.1">
    <property type="nucleotide sequence ID" value="NZ_JBHRYF010000001.1"/>
</dbReference>